<reference evidence="3" key="1">
    <citation type="submission" date="2021-02" db="EMBL/GenBank/DDBJ databases">
        <authorList>
            <person name="Bekaert M."/>
        </authorList>
    </citation>
    <scope>NUCLEOTIDE SEQUENCE</scope>
    <source>
        <strain evidence="3">IoA-00</strain>
    </source>
</reference>
<name>A0A7R8HBX4_LEPSM</name>
<dbReference type="AlphaFoldDB" id="A0A7R8HBX4"/>
<feature type="domain" description="DUF4706" evidence="2">
    <location>
        <begin position="9"/>
        <end position="118"/>
    </location>
</feature>
<protein>
    <submittedName>
        <fullName evidence="3">(salmon louse) hypothetical protein</fullName>
    </submittedName>
</protein>
<evidence type="ECO:0000313" key="4">
    <source>
        <dbReference type="Proteomes" id="UP000675881"/>
    </source>
</evidence>
<feature type="compositionally biased region" description="Basic and acidic residues" evidence="1">
    <location>
        <begin position="224"/>
        <end position="233"/>
    </location>
</feature>
<dbReference type="Proteomes" id="UP000675881">
    <property type="component" value="Chromosome 7"/>
</dbReference>
<dbReference type="PANTHER" id="PTHR34394:SF1">
    <property type="entry name" value="SIMILAR TO RIKEN CDNA 2310022B05"/>
    <property type="match status" value="1"/>
</dbReference>
<evidence type="ECO:0000259" key="2">
    <source>
        <dbReference type="Pfam" id="PF15797"/>
    </source>
</evidence>
<organism evidence="3 4">
    <name type="scientific">Lepeophtheirus salmonis</name>
    <name type="common">Salmon louse</name>
    <name type="synonym">Caligus salmonis</name>
    <dbReference type="NCBI Taxonomy" id="72036"/>
    <lineage>
        <taxon>Eukaryota</taxon>
        <taxon>Metazoa</taxon>
        <taxon>Ecdysozoa</taxon>
        <taxon>Arthropoda</taxon>
        <taxon>Crustacea</taxon>
        <taxon>Multicrustacea</taxon>
        <taxon>Hexanauplia</taxon>
        <taxon>Copepoda</taxon>
        <taxon>Siphonostomatoida</taxon>
        <taxon>Caligidae</taxon>
        <taxon>Lepeophtheirus</taxon>
    </lineage>
</organism>
<keyword evidence="4" id="KW-1185">Reference proteome</keyword>
<sequence length="269" mass="29843">MVPLRSVEEYFGSMSSTSKRLMEDVSGVKSSYDSVWKELEDKEKEQILDESIVPPEVSLQYETPSPSQHTVFPRYKVKAGQKTVRVEVEGENNETSSYSYLDEHSAPFHWKTRSQQELRFESGRPLSLSSTELTENGLEKNHGNPSFAKPVGIPIVPSSPSSSRLSSSPESVKSSQPLLKNTSTDSLGPSPSNSGIVHRIVKPRIAPPPPPPSSSQKRPVSAPPKEEDKKVLLDELSSPLDENFKNFSINLSTDSIEIPKTGFDFLDNW</sequence>
<gene>
    <name evidence="3" type="ORF">LSAA_12931</name>
</gene>
<proteinExistence type="predicted"/>
<feature type="compositionally biased region" description="Polar residues" evidence="1">
    <location>
        <begin position="178"/>
        <end position="195"/>
    </location>
</feature>
<evidence type="ECO:0000313" key="3">
    <source>
        <dbReference type="EMBL" id="CAF2996966.1"/>
    </source>
</evidence>
<dbReference type="EMBL" id="HG994586">
    <property type="protein sequence ID" value="CAF2996966.1"/>
    <property type="molecule type" value="Genomic_DNA"/>
</dbReference>
<dbReference type="Pfam" id="PF15797">
    <property type="entry name" value="DUF4706"/>
    <property type="match status" value="1"/>
</dbReference>
<evidence type="ECO:0000256" key="1">
    <source>
        <dbReference type="SAM" id="MobiDB-lite"/>
    </source>
</evidence>
<dbReference type="InterPro" id="IPR031600">
    <property type="entry name" value="DUF4706"/>
</dbReference>
<dbReference type="OrthoDB" id="5984457at2759"/>
<accession>A0A7R8HBX4</accession>
<dbReference type="PANTHER" id="PTHR34394">
    <property type="entry name" value="SIMILAR TO RIKEN CDNA 2310022B05"/>
    <property type="match status" value="1"/>
</dbReference>
<feature type="compositionally biased region" description="Low complexity" evidence="1">
    <location>
        <begin position="158"/>
        <end position="177"/>
    </location>
</feature>
<feature type="region of interest" description="Disordered" evidence="1">
    <location>
        <begin position="136"/>
        <end position="237"/>
    </location>
</feature>